<dbReference type="RefSeq" id="XP_073908441.1">
    <property type="nucleotide sequence ID" value="XM_074052340.1"/>
</dbReference>
<gene>
    <name evidence="2" type="primary">LOC109674615</name>
</gene>
<protein>
    <submittedName>
        <fullName evidence="2">Uncharacterized protein isoform X6</fullName>
    </submittedName>
</protein>
<sequence>MTKKDMKNVLQRHQLSESGHMVTFQLEFQILEIQRKGCFLDVSHCAEAHVPGEPILVASLCLEKLHQYLTTMPVEMFPEDPKGRTCASQLPL</sequence>
<reference evidence="2" key="1">
    <citation type="submission" date="2025-08" db="UniProtKB">
        <authorList>
            <consortium name="RefSeq"/>
        </authorList>
    </citation>
    <scope>IDENTIFICATION</scope>
</reference>
<dbReference type="Proteomes" id="UP001732720">
    <property type="component" value="Chromosome 13"/>
</dbReference>
<evidence type="ECO:0000313" key="2">
    <source>
        <dbReference type="RefSeq" id="XP_073908441.1"/>
    </source>
</evidence>
<accession>A0AC58KU47</accession>
<evidence type="ECO:0000313" key="1">
    <source>
        <dbReference type="Proteomes" id="UP001732720"/>
    </source>
</evidence>
<proteinExistence type="predicted"/>
<name>A0AC58KU47_CASCN</name>
<organism evidence="1 2">
    <name type="scientific">Castor canadensis</name>
    <name type="common">American beaver</name>
    <dbReference type="NCBI Taxonomy" id="51338"/>
    <lineage>
        <taxon>Eukaryota</taxon>
        <taxon>Metazoa</taxon>
        <taxon>Chordata</taxon>
        <taxon>Craniata</taxon>
        <taxon>Vertebrata</taxon>
        <taxon>Euteleostomi</taxon>
        <taxon>Mammalia</taxon>
        <taxon>Eutheria</taxon>
        <taxon>Euarchontoglires</taxon>
        <taxon>Glires</taxon>
        <taxon>Rodentia</taxon>
        <taxon>Castorimorpha</taxon>
        <taxon>Castoridae</taxon>
        <taxon>Castor</taxon>
    </lineage>
</organism>
<keyword evidence="1" id="KW-1185">Reference proteome</keyword>